<name>A0A1G7CRX3_9PROT</name>
<dbReference type="Pfam" id="PF00106">
    <property type="entry name" value="adh_short"/>
    <property type="match status" value="1"/>
</dbReference>
<comment type="similarity">
    <text evidence="1">Belongs to the short-chain dehydrogenases/reductases (SDR) family.</text>
</comment>
<organism evidence="3 4">
    <name type="scientific">Rhodospira trueperi</name>
    <dbReference type="NCBI Taxonomy" id="69960"/>
    <lineage>
        <taxon>Bacteria</taxon>
        <taxon>Pseudomonadati</taxon>
        <taxon>Pseudomonadota</taxon>
        <taxon>Alphaproteobacteria</taxon>
        <taxon>Rhodospirillales</taxon>
        <taxon>Rhodospirillaceae</taxon>
        <taxon>Rhodospira</taxon>
    </lineage>
</organism>
<dbReference type="PRINTS" id="PR00081">
    <property type="entry name" value="GDHRDH"/>
</dbReference>
<proteinExistence type="inferred from homology"/>
<dbReference type="InterPro" id="IPR002347">
    <property type="entry name" value="SDR_fam"/>
</dbReference>
<dbReference type="PROSITE" id="PS00061">
    <property type="entry name" value="ADH_SHORT"/>
    <property type="match status" value="1"/>
</dbReference>
<dbReference type="PANTHER" id="PTHR43669:SF3">
    <property type="entry name" value="ALCOHOL DEHYDROGENASE, PUTATIVE (AFU_ORTHOLOGUE AFUA_3G03445)-RELATED"/>
    <property type="match status" value="1"/>
</dbReference>
<sequence>MTPSDSAPASPTPGRMAGRIAVVTGASRGIGRAVAKRFAVEGAHVVAVARTQAALEDLDDEVQAAGAQPLMLVPEDLTDYEKIDQMGAALFQRFGRLDVLVGNAGYLGRLGPVGHTPPEMFQQVMDINLTANWRLIRSLDPLLRQSEAGRAIFVTSGVGHEARAYWGAYAISKAALEMMVGVYAAELLKTNVKVNLINPGRTRTDMRREAYPGENPETLPLPDAHAEAFVRLASPECQDHGALIDLPSLAESEG</sequence>
<keyword evidence="4" id="KW-1185">Reference proteome</keyword>
<dbReference type="EMBL" id="FNAP01000006">
    <property type="protein sequence ID" value="SDE42102.1"/>
    <property type="molecule type" value="Genomic_DNA"/>
</dbReference>
<dbReference type="InterPro" id="IPR036291">
    <property type="entry name" value="NAD(P)-bd_dom_sf"/>
</dbReference>
<dbReference type="OrthoDB" id="9790785at2"/>
<dbReference type="PANTHER" id="PTHR43669">
    <property type="entry name" value="5-KETO-D-GLUCONATE 5-REDUCTASE"/>
    <property type="match status" value="1"/>
</dbReference>
<dbReference type="CDD" id="cd05233">
    <property type="entry name" value="SDR_c"/>
    <property type="match status" value="1"/>
</dbReference>
<protein>
    <submittedName>
        <fullName evidence="3">NAD(P)-dependent dehydrogenase, short-chain alcohol dehydrogenase family</fullName>
    </submittedName>
</protein>
<evidence type="ECO:0000256" key="2">
    <source>
        <dbReference type="ARBA" id="ARBA00023002"/>
    </source>
</evidence>
<dbReference type="Proteomes" id="UP000199412">
    <property type="component" value="Unassembled WGS sequence"/>
</dbReference>
<dbReference type="SUPFAM" id="SSF51735">
    <property type="entry name" value="NAD(P)-binding Rossmann-fold domains"/>
    <property type="match status" value="1"/>
</dbReference>
<accession>A0A1G7CRX3</accession>
<evidence type="ECO:0000313" key="4">
    <source>
        <dbReference type="Proteomes" id="UP000199412"/>
    </source>
</evidence>
<dbReference type="AlphaFoldDB" id="A0A1G7CRX3"/>
<gene>
    <name evidence="3" type="ORF">SAMN05421720_106198</name>
</gene>
<dbReference type="STRING" id="69960.SAMN05421720_106198"/>
<reference evidence="3 4" key="1">
    <citation type="submission" date="2016-10" db="EMBL/GenBank/DDBJ databases">
        <authorList>
            <person name="de Groot N.N."/>
        </authorList>
    </citation>
    <scope>NUCLEOTIDE SEQUENCE [LARGE SCALE GENOMIC DNA]</scope>
    <source>
        <strain evidence="3 4">ATCC 700224</strain>
    </source>
</reference>
<evidence type="ECO:0000313" key="3">
    <source>
        <dbReference type="EMBL" id="SDE42102.1"/>
    </source>
</evidence>
<dbReference type="InterPro" id="IPR020904">
    <property type="entry name" value="Sc_DH/Rdtase_CS"/>
</dbReference>
<dbReference type="GO" id="GO:0016491">
    <property type="term" value="F:oxidoreductase activity"/>
    <property type="evidence" value="ECO:0007669"/>
    <property type="project" value="UniProtKB-KW"/>
</dbReference>
<dbReference type="Gene3D" id="3.40.50.720">
    <property type="entry name" value="NAD(P)-binding Rossmann-like Domain"/>
    <property type="match status" value="1"/>
</dbReference>
<keyword evidence="2" id="KW-0560">Oxidoreductase</keyword>
<dbReference type="RefSeq" id="WP_092785793.1">
    <property type="nucleotide sequence ID" value="NZ_FNAP01000006.1"/>
</dbReference>
<evidence type="ECO:0000256" key="1">
    <source>
        <dbReference type="ARBA" id="ARBA00006484"/>
    </source>
</evidence>